<evidence type="ECO:0000259" key="2">
    <source>
        <dbReference type="Pfam" id="PF01764"/>
    </source>
</evidence>
<protein>
    <submittedName>
        <fullName evidence="3">Lipase family protein</fullName>
    </submittedName>
</protein>
<dbReference type="InterPro" id="IPR002921">
    <property type="entry name" value="Fungal_lipase-type"/>
</dbReference>
<feature type="signal peptide" evidence="1">
    <location>
        <begin position="1"/>
        <end position="19"/>
    </location>
</feature>
<dbReference type="InterPro" id="IPR051218">
    <property type="entry name" value="Sec_MonoDiacylglyc_Lipase"/>
</dbReference>
<dbReference type="CDD" id="cd00519">
    <property type="entry name" value="Lipase_3"/>
    <property type="match status" value="1"/>
</dbReference>
<accession>A0ABR7XQL2</accession>
<name>A0ABR7XQL2_9SPHI</name>
<proteinExistence type="predicted"/>
<dbReference type="Gene3D" id="3.40.50.1820">
    <property type="entry name" value="alpha/beta hydrolase"/>
    <property type="match status" value="1"/>
</dbReference>
<dbReference type="InterPro" id="IPR029058">
    <property type="entry name" value="AB_hydrolase_fold"/>
</dbReference>
<dbReference type="Proteomes" id="UP000651112">
    <property type="component" value="Unassembled WGS sequence"/>
</dbReference>
<keyword evidence="1" id="KW-0732">Signal</keyword>
<organism evidence="3 4">
    <name type="scientific">Sphingobacterium chuzhouense</name>
    <dbReference type="NCBI Taxonomy" id="1742264"/>
    <lineage>
        <taxon>Bacteria</taxon>
        <taxon>Pseudomonadati</taxon>
        <taxon>Bacteroidota</taxon>
        <taxon>Sphingobacteriia</taxon>
        <taxon>Sphingobacteriales</taxon>
        <taxon>Sphingobacteriaceae</taxon>
        <taxon>Sphingobacterium</taxon>
    </lineage>
</organism>
<dbReference type="PANTHER" id="PTHR45856:SF24">
    <property type="entry name" value="FUNGAL LIPASE-LIKE DOMAIN-CONTAINING PROTEIN"/>
    <property type="match status" value="1"/>
</dbReference>
<comment type="caution">
    <text evidence="3">The sequence shown here is derived from an EMBL/GenBank/DDBJ whole genome shotgun (WGS) entry which is preliminary data.</text>
</comment>
<dbReference type="RefSeq" id="WP_190313219.1">
    <property type="nucleotide sequence ID" value="NZ_JACNYL010000002.1"/>
</dbReference>
<dbReference type="PANTHER" id="PTHR45856">
    <property type="entry name" value="ALPHA/BETA-HYDROLASES SUPERFAMILY PROTEIN"/>
    <property type="match status" value="1"/>
</dbReference>
<evidence type="ECO:0000313" key="3">
    <source>
        <dbReference type="EMBL" id="MBD1421455.1"/>
    </source>
</evidence>
<dbReference type="EMBL" id="JACNYL010000002">
    <property type="protein sequence ID" value="MBD1421455.1"/>
    <property type="molecule type" value="Genomic_DNA"/>
</dbReference>
<keyword evidence="4" id="KW-1185">Reference proteome</keyword>
<feature type="domain" description="Fungal lipase-type" evidence="2">
    <location>
        <begin position="83"/>
        <end position="239"/>
    </location>
</feature>
<gene>
    <name evidence="3" type="ORF">H8B21_07715</name>
</gene>
<sequence>MKNAFFIAILALLTGWSNAQHLEPGFDNKEFIELLRINGQLSETAMASGEVPIPTSSQLLYSSEEIGLANLWHLWLKDSNTAVVAVRGTARDNVSWLANLYAAQVPAKGMLQIDTNFIFEYELARHPQAAVHVGYVFSAAFLVRDMLPKIDSCYQAGIRDVIFTGHSQGGGLSYILTSYFLNLQQQGEFPADMRIKTYTCASPKPGNLYFAYEYEYLTQNGWSFNVVSTEDWVPQTPFTVQTLSDLPKVSPLEPLLASIKKQSFFKRLAFRSIYKKAVGPSQKAVKRYQKYFGSFSAKNVRKIYPRFIEPTYAKGNEYVRAGAQIILYPDSVYYQKYTVPKDNRNIMFHHSVMPYYYLFERYSLDK</sequence>
<evidence type="ECO:0000313" key="4">
    <source>
        <dbReference type="Proteomes" id="UP000651112"/>
    </source>
</evidence>
<reference evidence="3 4" key="1">
    <citation type="submission" date="2020-08" db="EMBL/GenBank/DDBJ databases">
        <title>Sphingobacterium sp. DN00404 isolated from aquaculture water.</title>
        <authorList>
            <person name="Zhang M."/>
        </authorList>
    </citation>
    <scope>NUCLEOTIDE SEQUENCE [LARGE SCALE GENOMIC DNA]</scope>
    <source>
        <strain evidence="3 4">KCTC 42746</strain>
    </source>
</reference>
<feature type="chain" id="PRO_5045916182" evidence="1">
    <location>
        <begin position="20"/>
        <end position="366"/>
    </location>
</feature>
<dbReference type="SUPFAM" id="SSF53474">
    <property type="entry name" value="alpha/beta-Hydrolases"/>
    <property type="match status" value="1"/>
</dbReference>
<evidence type="ECO:0000256" key="1">
    <source>
        <dbReference type="SAM" id="SignalP"/>
    </source>
</evidence>
<dbReference type="Pfam" id="PF01764">
    <property type="entry name" value="Lipase_3"/>
    <property type="match status" value="1"/>
</dbReference>